<dbReference type="GO" id="GO:0003777">
    <property type="term" value="F:microtubule motor activity"/>
    <property type="evidence" value="ECO:0007669"/>
    <property type="project" value="InterPro"/>
</dbReference>
<evidence type="ECO:0000256" key="10">
    <source>
        <dbReference type="SAM" id="Coils"/>
    </source>
</evidence>
<dbReference type="EMBL" id="QCYY01001589">
    <property type="protein sequence ID" value="ROT76935.1"/>
    <property type="molecule type" value="Genomic_DNA"/>
</dbReference>
<dbReference type="GO" id="GO:0007018">
    <property type="term" value="P:microtubule-based movement"/>
    <property type="evidence" value="ECO:0007669"/>
    <property type="project" value="InterPro"/>
</dbReference>
<feature type="compositionally biased region" description="Polar residues" evidence="11">
    <location>
        <begin position="117"/>
        <end position="132"/>
    </location>
</feature>
<dbReference type="FunFam" id="3.40.850.10:FF:000042">
    <property type="entry name" value="Kinesin family member 14"/>
    <property type="match status" value="1"/>
</dbReference>
<feature type="coiled-coil region" evidence="10">
    <location>
        <begin position="929"/>
        <end position="1003"/>
    </location>
</feature>
<comment type="similarity">
    <text evidence="9">Belongs to the TRAFAC class myosin-kinesin ATPase superfamily. Kinesin family.</text>
</comment>
<keyword evidence="4 9" id="KW-0547">Nucleotide-binding</keyword>
<comment type="subcellular location">
    <subcellularLocation>
        <location evidence="1">Cytoplasm</location>
        <location evidence="1">Cytoskeleton</location>
    </subcellularLocation>
</comment>
<keyword evidence="5 9" id="KW-0067">ATP-binding</keyword>
<feature type="compositionally biased region" description="Basic and acidic residues" evidence="11">
    <location>
        <begin position="182"/>
        <end position="201"/>
    </location>
</feature>
<evidence type="ECO:0000256" key="5">
    <source>
        <dbReference type="ARBA" id="ARBA00022840"/>
    </source>
</evidence>
<dbReference type="InterPro" id="IPR032405">
    <property type="entry name" value="Kinesin_assoc"/>
</dbReference>
<feature type="compositionally biased region" description="Low complexity" evidence="11">
    <location>
        <begin position="72"/>
        <end position="92"/>
    </location>
</feature>
<feature type="region of interest" description="Disordered" evidence="11">
    <location>
        <begin position="1596"/>
        <end position="1642"/>
    </location>
</feature>
<feature type="compositionally biased region" description="Polar residues" evidence="11">
    <location>
        <begin position="1599"/>
        <end position="1617"/>
    </location>
</feature>
<evidence type="ECO:0000313" key="14">
    <source>
        <dbReference type="Proteomes" id="UP000283509"/>
    </source>
</evidence>
<evidence type="ECO:0000256" key="1">
    <source>
        <dbReference type="ARBA" id="ARBA00004245"/>
    </source>
</evidence>
<name>A0A3R7QSW8_PENVA</name>
<dbReference type="Gene3D" id="3.40.850.10">
    <property type="entry name" value="Kinesin motor domain"/>
    <property type="match status" value="1"/>
</dbReference>
<evidence type="ECO:0000256" key="2">
    <source>
        <dbReference type="ARBA" id="ARBA00022490"/>
    </source>
</evidence>
<evidence type="ECO:0000256" key="9">
    <source>
        <dbReference type="PROSITE-ProRule" id="PRU00283"/>
    </source>
</evidence>
<accession>A0A3R7QSW8</accession>
<feature type="binding site" evidence="9">
    <location>
        <begin position="402"/>
        <end position="409"/>
    </location>
    <ligand>
        <name>ATP</name>
        <dbReference type="ChEBI" id="CHEBI:30616"/>
    </ligand>
</feature>
<dbReference type="Pfam" id="PF16183">
    <property type="entry name" value="Kinesin_assoc"/>
    <property type="match status" value="1"/>
</dbReference>
<organism evidence="13 14">
    <name type="scientific">Penaeus vannamei</name>
    <name type="common">Whiteleg shrimp</name>
    <name type="synonym">Litopenaeus vannamei</name>
    <dbReference type="NCBI Taxonomy" id="6689"/>
    <lineage>
        <taxon>Eukaryota</taxon>
        <taxon>Metazoa</taxon>
        <taxon>Ecdysozoa</taxon>
        <taxon>Arthropoda</taxon>
        <taxon>Crustacea</taxon>
        <taxon>Multicrustacea</taxon>
        <taxon>Malacostraca</taxon>
        <taxon>Eumalacostraca</taxon>
        <taxon>Eucarida</taxon>
        <taxon>Decapoda</taxon>
        <taxon>Dendrobranchiata</taxon>
        <taxon>Penaeoidea</taxon>
        <taxon>Penaeidae</taxon>
        <taxon>Penaeus</taxon>
    </lineage>
</organism>
<evidence type="ECO:0000313" key="13">
    <source>
        <dbReference type="EMBL" id="ROT76935.1"/>
    </source>
</evidence>
<evidence type="ECO:0000256" key="8">
    <source>
        <dbReference type="ARBA" id="ARBA00023212"/>
    </source>
</evidence>
<feature type="region of interest" description="Disordered" evidence="11">
    <location>
        <begin position="27"/>
        <end position="92"/>
    </location>
</feature>
<dbReference type="Pfam" id="PF00498">
    <property type="entry name" value="FHA"/>
    <property type="match status" value="1"/>
</dbReference>
<keyword evidence="7 9" id="KW-0505">Motor protein</keyword>
<sequence length="1642" mass="182338">MSKSKTEIEVVISSQFEGNNLVVKHDIKGRTKNTMRTQPSSKPLETERAAASVSSHVTGTTPRTTVRRNDLKATTPKTQSAASSSQAATPRTPSAAAIFNSTPRTPAISVTHPTDVATPTSVASSRTNTPGVSRTPLVPSGSKTPMTNTPRHGVPLPKRFRRDDEHGRPTTGPRTGVQRSRSIRDTESRKKDDEGKQKENFPRVLSSSSINVPSPRISGNRLSAESKTPTSTKSSSSRSSKASIGSNTPTVGSGRRSRASLNRYTSLLSEPPHTPMSQGSAGEFLTPDIVNRRSSVMPVSPGMEENFDGTESTAVSVGVRVRPLNSREKVSDIKNIVEVAGNAIKLSNENGSVHNFAYDHCFWSCDEAHPMYASQQSVYTTLARPLLDKSYEGYNVCLFAYGQTGSGKSYTMLGEESHEDPESDAGEDLGVIPRFCRELFSRADYLHSQNPPEEQLPQCRIEVEVSYIEIYNERIYDLLSSGGCSGDRREALRVREHPEDGPYVEGVARHLVSSYNHLQTWLLLGNKERSIAATGMNDKSSRSHAVFTLRLKQMQVEDVEGERLESSRVSIINLVDLAGSERVAAAQSQGDRLKEGVCINKSLLTLGKVITALAESAGRRRPFIPYRESVLTYLLKESLGGNSRTAMIATISPSNVHVEETLSTLRYAQQARKIVNRNHINEDPTARIIRSLKEEVERLRRQQLVKSPTLLFEGEVTNESDKGEDLDDEKERERELALLEVAKEKDRAIKEKEEIISSLKEQLQLQYQLQQQQLSEKTRNFEQRLRENEERQQQALENQRLMGIASQEEKGPKLINLCADPQMSETLSYRLKEGTTNIGHSHCDLILQCLHSNNVHCSIFNEEGHLTLFPKTDADTYINGVLITAPSPLHHNDRLVLAGTYYFRVSIPGDSTSSSKEDSRRLDFYFTDQELLKEQERRLREEAEAALAASKAELERQMCHQRDQLMQEVHEAQNQLMTKQQLVAEMEGTQWKLEEEKRLLEEQILRDRKISQSLDASLQSPPFPSSNFLQEVEAIFNESIQEVRREHTNTQPNLSFRVKEANQICKRLKKNYEFMIQEVLNETGLEVVVLVKDLNHHMTATLSSKAFMQKLQVLRDMVQGEEGEDVSLEMGMAWERTEDVNCVPAFINKLRDSSALAALNSSLNCSINASFAQQRRPNRRRSSILCSDRASIFGSGGGGSGSSGSVAVAGAIHRSLMSLPSYDPASPAVDAAFSAVTDLNSNIQRIRDHITEPGMTLPDDEFSEYLVKLLCISQATKSSLTTVAAINPTTNCNRCSQLQEKIRKGSTRIGSSTSRLFQGVKSEVESLVEEESRTLLSVSKDMAKDIAQLALTASLPTPNVSNLNTEGVVCKKFVEGLRSGLEWLVKHSADTANHITEFTDNATMSTNFKDALSAEIHKAASAVSAFLKKFGHLDAAFDLSNTLSIEEQRSRLSEWVTRVELAADTINELNTALEEILEQVKIRTQSDLDFDKLEGAVEEVKTRLEKLMCFAGLGPKNSGTLNNCSFSSMSSLEDSGVFMDSLSTIAWRAVQAIESLQSVISQRDSLSLPDSSRKQKASMMLGHWPTNSKEYMEYRKGQRSTQKSPYKSSLRSATSVSGEEKRVRFKVSVSPTSTEGEDSLDV</sequence>
<dbReference type="SUPFAM" id="SSF49879">
    <property type="entry name" value="SMAD/FHA domain"/>
    <property type="match status" value="1"/>
</dbReference>
<dbReference type="GO" id="GO:0008017">
    <property type="term" value="F:microtubule binding"/>
    <property type="evidence" value="ECO:0007669"/>
    <property type="project" value="InterPro"/>
</dbReference>
<comment type="caution">
    <text evidence="13">The sequence shown here is derived from an EMBL/GenBank/DDBJ whole genome shotgun (WGS) entry which is preliminary data.</text>
</comment>
<feature type="compositionally biased region" description="Polar residues" evidence="11">
    <location>
        <begin position="32"/>
        <end position="43"/>
    </location>
</feature>
<dbReference type="InterPro" id="IPR036961">
    <property type="entry name" value="Kinesin_motor_dom_sf"/>
</dbReference>
<evidence type="ECO:0000256" key="4">
    <source>
        <dbReference type="ARBA" id="ARBA00022741"/>
    </source>
</evidence>
<dbReference type="PANTHER" id="PTHR47117:SF5">
    <property type="entry name" value="KINESIN-LIKE PROTEIN KIF14"/>
    <property type="match status" value="1"/>
</dbReference>
<dbReference type="GO" id="GO:0005524">
    <property type="term" value="F:ATP binding"/>
    <property type="evidence" value="ECO:0007669"/>
    <property type="project" value="UniProtKB-UniRule"/>
</dbReference>
<evidence type="ECO:0000259" key="12">
    <source>
        <dbReference type="PROSITE" id="PS50067"/>
    </source>
</evidence>
<protein>
    <submittedName>
        <fullName evidence="13">Putative kinesin-like protein KIF14</fullName>
    </submittedName>
</protein>
<dbReference type="InterPro" id="IPR027417">
    <property type="entry name" value="P-loop_NTPase"/>
</dbReference>
<dbReference type="GO" id="GO:0005874">
    <property type="term" value="C:microtubule"/>
    <property type="evidence" value="ECO:0007669"/>
    <property type="project" value="UniProtKB-KW"/>
</dbReference>
<dbReference type="SMART" id="SM00129">
    <property type="entry name" value="KISc"/>
    <property type="match status" value="1"/>
</dbReference>
<dbReference type="Gene3D" id="2.60.200.20">
    <property type="match status" value="1"/>
</dbReference>
<feature type="domain" description="Kinesin motor" evidence="12">
    <location>
        <begin position="314"/>
        <end position="674"/>
    </location>
</feature>
<dbReference type="STRING" id="6689.A0A3R7QSW8"/>
<evidence type="ECO:0000256" key="6">
    <source>
        <dbReference type="ARBA" id="ARBA00023054"/>
    </source>
</evidence>
<feature type="compositionally biased region" description="Polar residues" evidence="11">
    <location>
        <begin position="141"/>
        <end position="150"/>
    </location>
</feature>
<dbReference type="Pfam" id="PF00225">
    <property type="entry name" value="Kinesin"/>
    <property type="match status" value="1"/>
</dbReference>
<keyword evidence="2" id="KW-0963">Cytoplasm</keyword>
<feature type="compositionally biased region" description="Low complexity" evidence="11">
    <location>
        <begin position="223"/>
        <end position="243"/>
    </location>
</feature>
<feature type="coiled-coil region" evidence="10">
    <location>
        <begin position="742"/>
        <end position="799"/>
    </location>
</feature>
<dbReference type="InterPro" id="IPR000253">
    <property type="entry name" value="FHA_dom"/>
</dbReference>
<reference evidence="13 14" key="2">
    <citation type="submission" date="2019-01" db="EMBL/GenBank/DDBJ databases">
        <title>The decoding of complex shrimp genome reveals the adaptation for benthos swimmer, frequently molting mechanism and breeding impact on genome.</title>
        <authorList>
            <person name="Sun Y."/>
            <person name="Gao Y."/>
            <person name="Yu Y."/>
        </authorList>
    </citation>
    <scope>NUCLEOTIDE SEQUENCE [LARGE SCALE GENOMIC DNA]</scope>
    <source>
        <tissue evidence="13">Muscle</tissue>
    </source>
</reference>
<evidence type="ECO:0000256" key="3">
    <source>
        <dbReference type="ARBA" id="ARBA00022701"/>
    </source>
</evidence>
<dbReference type="Proteomes" id="UP000283509">
    <property type="component" value="Unassembled WGS sequence"/>
</dbReference>
<reference evidence="13 14" key="1">
    <citation type="submission" date="2018-04" db="EMBL/GenBank/DDBJ databases">
        <authorList>
            <person name="Zhang X."/>
            <person name="Yuan J."/>
            <person name="Li F."/>
            <person name="Xiang J."/>
        </authorList>
    </citation>
    <scope>NUCLEOTIDE SEQUENCE [LARGE SCALE GENOMIC DNA]</scope>
    <source>
        <tissue evidence="13">Muscle</tissue>
    </source>
</reference>
<keyword evidence="6 10" id="KW-0175">Coiled coil</keyword>
<dbReference type="OrthoDB" id="3176171at2759"/>
<dbReference type="PANTHER" id="PTHR47117">
    <property type="entry name" value="STAR-RELATED LIPID TRANSFER PROTEIN 9"/>
    <property type="match status" value="1"/>
</dbReference>
<dbReference type="InterPro" id="IPR008984">
    <property type="entry name" value="SMAD_FHA_dom_sf"/>
</dbReference>
<gene>
    <name evidence="13" type="ORF">C7M84_004450</name>
</gene>
<dbReference type="SUPFAM" id="SSF52540">
    <property type="entry name" value="P-loop containing nucleoside triphosphate hydrolases"/>
    <property type="match status" value="1"/>
</dbReference>
<keyword evidence="8" id="KW-0206">Cytoskeleton</keyword>
<dbReference type="InterPro" id="IPR001752">
    <property type="entry name" value="Kinesin_motor_dom"/>
</dbReference>
<dbReference type="PROSITE" id="PS50067">
    <property type="entry name" value="KINESIN_MOTOR_2"/>
    <property type="match status" value="1"/>
</dbReference>
<evidence type="ECO:0000256" key="7">
    <source>
        <dbReference type="ARBA" id="ARBA00023175"/>
    </source>
</evidence>
<keyword evidence="3" id="KW-0493">Microtubule</keyword>
<proteinExistence type="inferred from homology"/>
<keyword evidence="14" id="KW-1185">Reference proteome</keyword>
<dbReference type="PRINTS" id="PR00380">
    <property type="entry name" value="KINESINHEAVY"/>
</dbReference>
<evidence type="ECO:0000256" key="11">
    <source>
        <dbReference type="SAM" id="MobiDB-lite"/>
    </source>
</evidence>
<feature type="region of interest" description="Disordered" evidence="11">
    <location>
        <begin position="104"/>
        <end position="258"/>
    </location>
</feature>